<comment type="subcellular location">
    <subcellularLocation>
        <location evidence="2">Nucleus</location>
    </subcellularLocation>
</comment>
<dbReference type="InterPro" id="IPR000626">
    <property type="entry name" value="Ubiquitin-like_dom"/>
</dbReference>
<evidence type="ECO:0000256" key="1">
    <source>
        <dbReference type="ARBA" id="ARBA00001946"/>
    </source>
</evidence>
<evidence type="ECO:0000256" key="9">
    <source>
        <dbReference type="ARBA" id="ARBA00032039"/>
    </source>
</evidence>
<dbReference type="CDD" id="cd01813">
    <property type="entry name" value="Ubl_UBLCP1"/>
    <property type="match status" value="1"/>
</dbReference>
<evidence type="ECO:0000313" key="16">
    <source>
        <dbReference type="Proteomes" id="UP001489004"/>
    </source>
</evidence>
<dbReference type="Gene3D" id="3.10.20.90">
    <property type="entry name" value="Phosphatidylinositol 3-kinase Catalytic Subunit, Chain A, domain 1"/>
    <property type="match status" value="1"/>
</dbReference>
<dbReference type="GO" id="GO:0046872">
    <property type="term" value="F:metal ion binding"/>
    <property type="evidence" value="ECO:0007669"/>
    <property type="project" value="UniProtKB-KW"/>
</dbReference>
<organism evidence="15 16">
    <name type="scientific">[Myrmecia] bisecta</name>
    <dbReference type="NCBI Taxonomy" id="41462"/>
    <lineage>
        <taxon>Eukaryota</taxon>
        <taxon>Viridiplantae</taxon>
        <taxon>Chlorophyta</taxon>
        <taxon>core chlorophytes</taxon>
        <taxon>Trebouxiophyceae</taxon>
        <taxon>Trebouxiales</taxon>
        <taxon>Trebouxiaceae</taxon>
        <taxon>Myrmecia</taxon>
    </lineage>
</organism>
<dbReference type="SUPFAM" id="SSF54236">
    <property type="entry name" value="Ubiquitin-like"/>
    <property type="match status" value="1"/>
</dbReference>
<gene>
    <name evidence="15" type="ORF">WJX72_009902</name>
</gene>
<comment type="catalytic activity">
    <reaction evidence="10">
        <text>O-phospho-L-seryl-[protein] + H2O = L-seryl-[protein] + phosphate</text>
        <dbReference type="Rhea" id="RHEA:20629"/>
        <dbReference type="Rhea" id="RHEA-COMP:9863"/>
        <dbReference type="Rhea" id="RHEA-COMP:11604"/>
        <dbReference type="ChEBI" id="CHEBI:15377"/>
        <dbReference type="ChEBI" id="CHEBI:29999"/>
        <dbReference type="ChEBI" id="CHEBI:43474"/>
        <dbReference type="ChEBI" id="CHEBI:83421"/>
        <dbReference type="EC" id="3.1.3.16"/>
    </reaction>
</comment>
<accession>A0AAW1R9C7</accession>
<feature type="domain" description="FCP1 homology" evidence="14">
    <location>
        <begin position="138"/>
        <end position="286"/>
    </location>
</feature>
<evidence type="ECO:0000256" key="12">
    <source>
        <dbReference type="SAM" id="Coils"/>
    </source>
</evidence>
<sequence length="286" mass="32674">MAETQKVVIKWAGKELTIPVEDGDTVASLKRKIEVETLVQPKRQKLLGLKAKGGKLAQDDSLVADLLLKPGAKVMMMGQPETDIAATDQQAEVAPHVQDDFDVKEGELQEIDAAEQEENLEKLRRRVASVTVKVLNAPRPGKKCLVLDIDYTIFDLNSTAERPHELARPYLHQFMTAAYEHYDLVIWSATSMKWVEVKMRELGVTTHPDYKISFMLDNRAMITVKTAKYGLFDCKPLAFIWAKFPEVYNRDNTIMFDDLRRNYVMNRQNGLVIRPYHKRRPATVKS</sequence>
<evidence type="ECO:0000256" key="8">
    <source>
        <dbReference type="ARBA" id="ARBA00023242"/>
    </source>
</evidence>
<dbReference type="AlphaFoldDB" id="A0AAW1R9C7"/>
<evidence type="ECO:0000259" key="13">
    <source>
        <dbReference type="PROSITE" id="PS50053"/>
    </source>
</evidence>
<feature type="coiled-coil region" evidence="12">
    <location>
        <begin position="106"/>
        <end position="133"/>
    </location>
</feature>
<evidence type="ECO:0000256" key="5">
    <source>
        <dbReference type="ARBA" id="ARBA00022801"/>
    </source>
</evidence>
<dbReference type="PROSITE" id="PS50969">
    <property type="entry name" value="FCP1"/>
    <property type="match status" value="1"/>
</dbReference>
<dbReference type="GO" id="GO:0090364">
    <property type="term" value="P:regulation of proteasome assembly"/>
    <property type="evidence" value="ECO:0007669"/>
    <property type="project" value="InterPro"/>
</dbReference>
<evidence type="ECO:0000259" key="14">
    <source>
        <dbReference type="PROSITE" id="PS50969"/>
    </source>
</evidence>
<evidence type="ECO:0000256" key="2">
    <source>
        <dbReference type="ARBA" id="ARBA00004123"/>
    </source>
</evidence>
<feature type="domain" description="Ubiquitin-like" evidence="13">
    <location>
        <begin position="5"/>
        <end position="77"/>
    </location>
</feature>
<dbReference type="SMART" id="SM00213">
    <property type="entry name" value="UBQ"/>
    <property type="match status" value="1"/>
</dbReference>
<dbReference type="NCBIfam" id="TIGR02245">
    <property type="entry name" value="HAD_IIID1"/>
    <property type="match status" value="1"/>
</dbReference>
<evidence type="ECO:0000256" key="11">
    <source>
        <dbReference type="ARBA" id="ARBA00048336"/>
    </source>
</evidence>
<proteinExistence type="predicted"/>
<reference evidence="15 16" key="1">
    <citation type="journal article" date="2024" name="Nat. Commun.">
        <title>Phylogenomics reveals the evolutionary origins of lichenization in chlorophyte algae.</title>
        <authorList>
            <person name="Puginier C."/>
            <person name="Libourel C."/>
            <person name="Otte J."/>
            <person name="Skaloud P."/>
            <person name="Haon M."/>
            <person name="Grisel S."/>
            <person name="Petersen M."/>
            <person name="Berrin J.G."/>
            <person name="Delaux P.M."/>
            <person name="Dal Grande F."/>
            <person name="Keller J."/>
        </authorList>
    </citation>
    <scope>NUCLEOTIDE SEQUENCE [LARGE SCALE GENOMIC DNA]</scope>
    <source>
        <strain evidence="15 16">SAG 2043</strain>
    </source>
</reference>
<keyword evidence="6" id="KW-0460">Magnesium</keyword>
<dbReference type="PROSITE" id="PS50053">
    <property type="entry name" value="UBIQUITIN_2"/>
    <property type="match status" value="1"/>
</dbReference>
<dbReference type="Proteomes" id="UP001489004">
    <property type="component" value="Unassembled WGS sequence"/>
</dbReference>
<dbReference type="Gene3D" id="3.40.50.1000">
    <property type="entry name" value="HAD superfamily/HAD-like"/>
    <property type="match status" value="1"/>
</dbReference>
<evidence type="ECO:0000256" key="3">
    <source>
        <dbReference type="ARBA" id="ARBA00013081"/>
    </source>
</evidence>
<comment type="cofactor">
    <cofactor evidence="1">
        <name>Mg(2+)</name>
        <dbReference type="ChEBI" id="CHEBI:18420"/>
    </cofactor>
</comment>
<dbReference type="InterPro" id="IPR023214">
    <property type="entry name" value="HAD_sf"/>
</dbReference>
<evidence type="ECO:0000256" key="10">
    <source>
        <dbReference type="ARBA" id="ARBA00047761"/>
    </source>
</evidence>
<evidence type="ECO:0000256" key="4">
    <source>
        <dbReference type="ARBA" id="ARBA00022723"/>
    </source>
</evidence>
<dbReference type="EMBL" id="JALJOR010000001">
    <property type="protein sequence ID" value="KAK9830125.1"/>
    <property type="molecule type" value="Genomic_DNA"/>
</dbReference>
<keyword evidence="16" id="KW-1185">Reference proteome</keyword>
<keyword evidence="5" id="KW-0378">Hydrolase</keyword>
<dbReference type="InterPro" id="IPR036412">
    <property type="entry name" value="HAD-like_sf"/>
</dbReference>
<dbReference type="GO" id="GO:0004722">
    <property type="term" value="F:protein serine/threonine phosphatase activity"/>
    <property type="evidence" value="ECO:0007669"/>
    <property type="project" value="UniProtKB-EC"/>
</dbReference>
<dbReference type="InterPro" id="IPR029071">
    <property type="entry name" value="Ubiquitin-like_domsf"/>
</dbReference>
<evidence type="ECO:0000313" key="15">
    <source>
        <dbReference type="EMBL" id="KAK9830125.1"/>
    </source>
</evidence>
<keyword evidence="4" id="KW-0479">Metal-binding</keyword>
<dbReference type="EC" id="3.1.3.16" evidence="3"/>
<comment type="catalytic activity">
    <reaction evidence="11">
        <text>O-phospho-L-threonyl-[protein] + H2O = L-threonyl-[protein] + phosphate</text>
        <dbReference type="Rhea" id="RHEA:47004"/>
        <dbReference type="Rhea" id="RHEA-COMP:11060"/>
        <dbReference type="Rhea" id="RHEA-COMP:11605"/>
        <dbReference type="ChEBI" id="CHEBI:15377"/>
        <dbReference type="ChEBI" id="CHEBI:30013"/>
        <dbReference type="ChEBI" id="CHEBI:43474"/>
        <dbReference type="ChEBI" id="CHEBI:61977"/>
        <dbReference type="EC" id="3.1.3.16"/>
    </reaction>
</comment>
<name>A0AAW1R9C7_9CHLO</name>
<protein>
    <recommendedName>
        <fullName evidence="3">protein-serine/threonine phosphatase</fullName>
        <ecNumber evidence="3">3.1.3.16</ecNumber>
    </recommendedName>
    <alternativeName>
        <fullName evidence="9">Nuclear proteasome inhibitor UBLCP1</fullName>
    </alternativeName>
</protein>
<dbReference type="InterPro" id="IPR011943">
    <property type="entry name" value="HAD-SF_hydro_IIID"/>
</dbReference>
<dbReference type="SMART" id="SM00577">
    <property type="entry name" value="CPDc"/>
    <property type="match status" value="1"/>
</dbReference>
<dbReference type="PANTHER" id="PTHR48493:SF1">
    <property type="entry name" value="UBIQUITIN-LIKE DOMAIN-CONTAINING CTD PHOSPHATASE 1"/>
    <property type="match status" value="1"/>
</dbReference>
<evidence type="ECO:0000256" key="7">
    <source>
        <dbReference type="ARBA" id="ARBA00022912"/>
    </source>
</evidence>
<dbReference type="Pfam" id="PF00240">
    <property type="entry name" value="ubiquitin"/>
    <property type="match status" value="1"/>
</dbReference>
<dbReference type="InterPro" id="IPR051658">
    <property type="entry name" value="UBLCP1"/>
</dbReference>
<dbReference type="Pfam" id="PF03031">
    <property type="entry name" value="NIF"/>
    <property type="match status" value="1"/>
</dbReference>
<keyword evidence="7" id="KW-0904">Protein phosphatase</keyword>
<dbReference type="SUPFAM" id="SSF56784">
    <property type="entry name" value="HAD-like"/>
    <property type="match status" value="1"/>
</dbReference>
<dbReference type="InterPro" id="IPR004274">
    <property type="entry name" value="FCP1_dom"/>
</dbReference>
<dbReference type="GO" id="GO:0005634">
    <property type="term" value="C:nucleus"/>
    <property type="evidence" value="ECO:0007669"/>
    <property type="project" value="UniProtKB-SubCell"/>
</dbReference>
<comment type="caution">
    <text evidence="15">The sequence shown here is derived from an EMBL/GenBank/DDBJ whole genome shotgun (WGS) entry which is preliminary data.</text>
</comment>
<keyword evidence="8" id="KW-0539">Nucleus</keyword>
<dbReference type="PANTHER" id="PTHR48493">
    <property type="entry name" value="UBIQUITIN-LIKE DOMAIN-CONTAINING CTD PHOSPHATASE 1"/>
    <property type="match status" value="1"/>
</dbReference>
<keyword evidence="12" id="KW-0175">Coiled coil</keyword>
<evidence type="ECO:0000256" key="6">
    <source>
        <dbReference type="ARBA" id="ARBA00022842"/>
    </source>
</evidence>